<proteinExistence type="predicted"/>
<dbReference type="RefSeq" id="WP_120368831.1">
    <property type="nucleotide sequence ID" value="NZ_BKYM01000025.1"/>
</dbReference>
<comment type="caution">
    <text evidence="2">The sequence shown here is derived from an EMBL/GenBank/DDBJ whole genome shotgun (WGS) entry which is preliminary data.</text>
</comment>
<evidence type="ECO:0000313" key="3">
    <source>
        <dbReference type="Proteomes" id="UP000269001"/>
    </source>
</evidence>
<dbReference type="OrthoDB" id="5616307at2"/>
<evidence type="ECO:0000313" key="2">
    <source>
        <dbReference type="EMBL" id="RKG35635.1"/>
    </source>
</evidence>
<dbReference type="AlphaFoldDB" id="A0A3A8ELZ7"/>
<feature type="region of interest" description="Disordered" evidence="1">
    <location>
        <begin position="57"/>
        <end position="79"/>
    </location>
</feature>
<organism evidence="2 3">
    <name type="scientific">Acinetobacter guerrae</name>
    <dbReference type="NCBI Taxonomy" id="1843371"/>
    <lineage>
        <taxon>Bacteria</taxon>
        <taxon>Pseudomonadati</taxon>
        <taxon>Pseudomonadota</taxon>
        <taxon>Gammaproteobacteria</taxon>
        <taxon>Moraxellales</taxon>
        <taxon>Moraxellaceae</taxon>
        <taxon>Acinetobacter</taxon>
    </lineage>
</organism>
<reference evidence="2 3" key="1">
    <citation type="submission" date="2018-09" db="EMBL/GenBank/DDBJ databases">
        <title>The draft genome of Acinetobacter spp. strains.</title>
        <authorList>
            <person name="Qin J."/>
            <person name="Feng Y."/>
            <person name="Zong Z."/>
        </authorList>
    </citation>
    <scope>NUCLEOTIDE SEQUENCE [LARGE SCALE GENOMIC DNA]</scope>
    <source>
        <strain evidence="2 3">WCHAc060096</strain>
    </source>
</reference>
<dbReference type="InterPro" id="IPR009749">
    <property type="entry name" value="DUF1315"/>
</dbReference>
<accession>A0A3A8ELZ7</accession>
<name>A0A3A8ELZ7_9GAMM</name>
<dbReference type="Pfam" id="PF07023">
    <property type="entry name" value="DUF1315"/>
    <property type="match status" value="1"/>
</dbReference>
<gene>
    <name evidence="2" type="ORF">D7V21_01825</name>
</gene>
<keyword evidence="3" id="KW-1185">Reference proteome</keyword>
<dbReference type="EMBL" id="RAXU01000002">
    <property type="protein sequence ID" value="RKG35635.1"/>
    <property type="molecule type" value="Genomic_DNA"/>
</dbReference>
<dbReference type="Proteomes" id="UP000269001">
    <property type="component" value="Unassembled WGS sequence"/>
</dbReference>
<sequence>MNIEQMLAVLDPDIVQRLKTAVEIGKWPNGVVLTQEQRQTCMQAVIAWEHQNVPETERTGYIDKGKKEEGEECDSHLPEPEFKPIRFI</sequence>
<protein>
    <submittedName>
        <fullName evidence="2">DUF1315 family protein</fullName>
    </submittedName>
</protein>
<evidence type="ECO:0000256" key="1">
    <source>
        <dbReference type="SAM" id="MobiDB-lite"/>
    </source>
</evidence>